<evidence type="ECO:0000313" key="2">
    <source>
        <dbReference type="Proteomes" id="UP001457282"/>
    </source>
</evidence>
<gene>
    <name evidence="1" type="ORF">M0R45_000537</name>
</gene>
<organism evidence="1 2">
    <name type="scientific">Rubus argutus</name>
    <name type="common">Southern blackberry</name>
    <dbReference type="NCBI Taxonomy" id="59490"/>
    <lineage>
        <taxon>Eukaryota</taxon>
        <taxon>Viridiplantae</taxon>
        <taxon>Streptophyta</taxon>
        <taxon>Embryophyta</taxon>
        <taxon>Tracheophyta</taxon>
        <taxon>Spermatophyta</taxon>
        <taxon>Magnoliopsida</taxon>
        <taxon>eudicotyledons</taxon>
        <taxon>Gunneridae</taxon>
        <taxon>Pentapetalae</taxon>
        <taxon>rosids</taxon>
        <taxon>fabids</taxon>
        <taxon>Rosales</taxon>
        <taxon>Rosaceae</taxon>
        <taxon>Rosoideae</taxon>
        <taxon>Rosoideae incertae sedis</taxon>
        <taxon>Rubus</taxon>
    </lineage>
</organism>
<dbReference type="Proteomes" id="UP001457282">
    <property type="component" value="Unassembled WGS sequence"/>
</dbReference>
<reference evidence="1 2" key="1">
    <citation type="journal article" date="2023" name="G3 (Bethesda)">
        <title>A chromosome-length genome assembly and annotation of blackberry (Rubus argutus, cv. 'Hillquist').</title>
        <authorList>
            <person name="Bruna T."/>
            <person name="Aryal R."/>
            <person name="Dudchenko O."/>
            <person name="Sargent D.J."/>
            <person name="Mead D."/>
            <person name="Buti M."/>
            <person name="Cavallini A."/>
            <person name="Hytonen T."/>
            <person name="Andres J."/>
            <person name="Pham M."/>
            <person name="Weisz D."/>
            <person name="Mascagni F."/>
            <person name="Usai G."/>
            <person name="Natali L."/>
            <person name="Bassil N."/>
            <person name="Fernandez G.E."/>
            <person name="Lomsadze A."/>
            <person name="Armour M."/>
            <person name="Olukolu B."/>
            <person name="Poorten T."/>
            <person name="Britton C."/>
            <person name="Davik J."/>
            <person name="Ashrafi H."/>
            <person name="Aiden E.L."/>
            <person name="Borodovsky M."/>
            <person name="Worthington M."/>
        </authorList>
    </citation>
    <scope>NUCLEOTIDE SEQUENCE [LARGE SCALE GENOMIC DNA]</scope>
    <source>
        <strain evidence="1">PI 553951</strain>
    </source>
</reference>
<dbReference type="EMBL" id="JBEDUW010000180">
    <property type="protein sequence ID" value="KAK9904645.1"/>
    <property type="molecule type" value="Genomic_DNA"/>
</dbReference>
<proteinExistence type="predicted"/>
<comment type="caution">
    <text evidence="1">The sequence shown here is derived from an EMBL/GenBank/DDBJ whole genome shotgun (WGS) entry which is preliminary data.</text>
</comment>
<sequence length="140" mass="15438">MGVQLSAVCQIVGGQVPLGACRYRPRRWVPVPGQEMSLAWPRGGLLSVHRPGLIGTAGYCQGFGCELGLCTVVLGRVRYRSWSPVIMSYFRPRHGAVPSPKSRARGSYRYGVYNRSEIKGTCRGRALLKSRRNCRGSGRL</sequence>
<name>A0AAW1VP44_RUBAR</name>
<protein>
    <submittedName>
        <fullName evidence="1">Uncharacterized protein</fullName>
    </submittedName>
</protein>
<dbReference type="AlphaFoldDB" id="A0AAW1VP44"/>
<accession>A0AAW1VP44</accession>
<evidence type="ECO:0000313" key="1">
    <source>
        <dbReference type="EMBL" id="KAK9904645.1"/>
    </source>
</evidence>
<keyword evidence="2" id="KW-1185">Reference proteome</keyword>